<reference evidence="2 3" key="1">
    <citation type="submission" date="2019-09" db="EMBL/GenBank/DDBJ databases">
        <title>Phylogeny of genus Pseudoclavibacter and closely related genus.</title>
        <authorList>
            <person name="Li Y."/>
        </authorList>
    </citation>
    <scope>NUCLEOTIDE SEQUENCE [LARGE SCALE GENOMIC DNA]</scope>
    <source>
        <strain evidence="2 3">THG-MD12</strain>
    </source>
</reference>
<evidence type="ECO:0000313" key="3">
    <source>
        <dbReference type="Proteomes" id="UP000490386"/>
    </source>
</evidence>
<keyword evidence="3" id="KW-1185">Reference proteome</keyword>
<dbReference type="Proteomes" id="UP000490386">
    <property type="component" value="Unassembled WGS sequence"/>
</dbReference>
<organism evidence="2 3">
    <name type="scientific">Pseudoclavibacter terrae</name>
    <dbReference type="NCBI Taxonomy" id="1530195"/>
    <lineage>
        <taxon>Bacteria</taxon>
        <taxon>Bacillati</taxon>
        <taxon>Actinomycetota</taxon>
        <taxon>Actinomycetes</taxon>
        <taxon>Micrococcales</taxon>
        <taxon>Microbacteriaceae</taxon>
        <taxon>Pseudoclavibacter</taxon>
    </lineage>
</organism>
<dbReference type="PROSITE" id="PS50943">
    <property type="entry name" value="HTH_CROC1"/>
    <property type="match status" value="1"/>
</dbReference>
<dbReference type="OrthoDB" id="5125247at2"/>
<dbReference type="EMBL" id="WBJX01000001">
    <property type="protein sequence ID" value="KAB1639838.1"/>
    <property type="molecule type" value="Genomic_DNA"/>
</dbReference>
<protein>
    <submittedName>
        <fullName evidence="2">Helix-turn-helix transcriptional regulator</fullName>
    </submittedName>
</protein>
<dbReference type="Gene3D" id="1.10.260.40">
    <property type="entry name" value="lambda repressor-like DNA-binding domains"/>
    <property type="match status" value="1"/>
</dbReference>
<sequence>MNYESPSSKAARSVRALLAEKRESIESLAEATGIAHSTLKRRLLTISPFTIDELSVIAEHFGVRVHDLLTPPSERLAAV</sequence>
<evidence type="ECO:0000259" key="1">
    <source>
        <dbReference type="PROSITE" id="PS50943"/>
    </source>
</evidence>
<feature type="domain" description="HTH cro/C1-type" evidence="1">
    <location>
        <begin position="14"/>
        <end position="68"/>
    </location>
</feature>
<dbReference type="RefSeq" id="WP_151422979.1">
    <property type="nucleotide sequence ID" value="NZ_WBJX01000001.1"/>
</dbReference>
<comment type="caution">
    <text evidence="2">The sequence shown here is derived from an EMBL/GenBank/DDBJ whole genome shotgun (WGS) entry which is preliminary data.</text>
</comment>
<dbReference type="SUPFAM" id="SSF47413">
    <property type="entry name" value="lambda repressor-like DNA-binding domains"/>
    <property type="match status" value="1"/>
</dbReference>
<name>A0A7J5B6M1_9MICO</name>
<proteinExistence type="predicted"/>
<gene>
    <name evidence="2" type="ORF">F8O03_05885</name>
</gene>
<dbReference type="AlphaFoldDB" id="A0A7J5B6M1"/>
<dbReference type="Pfam" id="PF13443">
    <property type="entry name" value="HTH_26"/>
    <property type="match status" value="1"/>
</dbReference>
<dbReference type="GO" id="GO:0003677">
    <property type="term" value="F:DNA binding"/>
    <property type="evidence" value="ECO:0007669"/>
    <property type="project" value="InterPro"/>
</dbReference>
<dbReference type="InterPro" id="IPR010982">
    <property type="entry name" value="Lambda_DNA-bd_dom_sf"/>
</dbReference>
<dbReference type="CDD" id="cd00093">
    <property type="entry name" value="HTH_XRE"/>
    <property type="match status" value="1"/>
</dbReference>
<dbReference type="InterPro" id="IPR001387">
    <property type="entry name" value="Cro/C1-type_HTH"/>
</dbReference>
<evidence type="ECO:0000313" key="2">
    <source>
        <dbReference type="EMBL" id="KAB1639838.1"/>
    </source>
</evidence>
<accession>A0A7J5B6M1</accession>